<name>A0A7X1TS97_9DEIO</name>
<comment type="caution">
    <text evidence="1">The sequence shown here is derived from an EMBL/GenBank/DDBJ whole genome shotgun (WGS) entry which is preliminary data.</text>
</comment>
<evidence type="ECO:0000313" key="2">
    <source>
        <dbReference type="Proteomes" id="UP000484842"/>
    </source>
</evidence>
<evidence type="ECO:0000313" key="1">
    <source>
        <dbReference type="EMBL" id="MPY67585.1"/>
    </source>
</evidence>
<sequence length="129" mass="14329">MSADVRILRLAAELLTLDHWAAGILGERGEKDRSGTLPAPRQLTGHLMSPRVSDRDLESLRKVCARGLTLYSLWHGTPLLTREGLEAEVLVELQDTLVEAEQHWHDLHGAIRTLEGHLEALRSQAQAAD</sequence>
<protein>
    <submittedName>
        <fullName evidence="1">Uncharacterized protein</fullName>
    </submittedName>
</protein>
<accession>A0A7X1TS97</accession>
<organism evidence="1 2">
    <name type="scientific">Deinococcus terrestris</name>
    <dbReference type="NCBI Taxonomy" id="2651870"/>
    <lineage>
        <taxon>Bacteria</taxon>
        <taxon>Thermotogati</taxon>
        <taxon>Deinococcota</taxon>
        <taxon>Deinococci</taxon>
        <taxon>Deinococcales</taxon>
        <taxon>Deinococcaceae</taxon>
        <taxon>Deinococcus</taxon>
    </lineage>
</organism>
<dbReference type="EMBL" id="WBSL01000006">
    <property type="protein sequence ID" value="MPY67585.1"/>
    <property type="molecule type" value="Genomic_DNA"/>
</dbReference>
<dbReference type="AlphaFoldDB" id="A0A7X1TS97"/>
<proteinExistence type="predicted"/>
<gene>
    <name evidence="1" type="ORF">F8S09_12960</name>
</gene>
<dbReference type="RefSeq" id="WP_152871896.1">
    <property type="nucleotide sequence ID" value="NZ_WBSL01000006.1"/>
</dbReference>
<dbReference type="Proteomes" id="UP000484842">
    <property type="component" value="Unassembled WGS sequence"/>
</dbReference>
<keyword evidence="2" id="KW-1185">Reference proteome</keyword>
<reference evidence="1 2" key="1">
    <citation type="submission" date="2019-10" db="EMBL/GenBank/DDBJ databases">
        <title>Deinococcus sp. isolated from soil.</title>
        <authorList>
            <person name="Li Y."/>
            <person name="Wang J."/>
        </authorList>
    </citation>
    <scope>NUCLEOTIDE SEQUENCE [LARGE SCALE GENOMIC DNA]</scope>
    <source>
        <strain evidence="1 2">SDU3-2</strain>
    </source>
</reference>